<accession>A0A0K1PSE4</accession>
<dbReference type="RefSeq" id="WP_146647398.1">
    <property type="nucleotide sequence ID" value="NZ_CP012333.1"/>
</dbReference>
<reference evidence="1 2" key="1">
    <citation type="submission" date="2015-08" db="EMBL/GenBank/DDBJ databases">
        <authorList>
            <person name="Babu N.S."/>
            <person name="Beckwith C.J."/>
            <person name="Beseler K.G."/>
            <person name="Brison A."/>
            <person name="Carone J.V."/>
            <person name="Caskin T.P."/>
            <person name="Diamond M."/>
            <person name="Durham M.E."/>
            <person name="Foxe J.M."/>
            <person name="Go M."/>
            <person name="Henderson B.A."/>
            <person name="Jones I.B."/>
            <person name="McGettigan J.A."/>
            <person name="Micheletti S.J."/>
            <person name="Nasrallah M.E."/>
            <person name="Ortiz D."/>
            <person name="Piller C.R."/>
            <person name="Privatt S.R."/>
            <person name="Schneider S.L."/>
            <person name="Sharp S."/>
            <person name="Smith T.C."/>
            <person name="Stanton J.D."/>
            <person name="Ullery H.E."/>
            <person name="Wilson R.J."/>
            <person name="Serrano M.G."/>
            <person name="Buck G."/>
            <person name="Lee V."/>
            <person name="Wang Y."/>
            <person name="Carvalho R."/>
            <person name="Voegtly L."/>
            <person name="Shi R."/>
            <person name="Duckworth R."/>
            <person name="Johnson A."/>
            <person name="Loviza R."/>
            <person name="Walstead R."/>
            <person name="Shah Z."/>
            <person name="Kiflezghi M."/>
            <person name="Wade K."/>
            <person name="Ball S.L."/>
            <person name="Bradley K.W."/>
            <person name="Asai D.J."/>
            <person name="Bowman C.A."/>
            <person name="Russell D.A."/>
            <person name="Pope W.H."/>
            <person name="Jacobs-Sera D."/>
            <person name="Hendrix R.W."/>
            <person name="Hatfull G.F."/>
        </authorList>
    </citation>
    <scope>NUCLEOTIDE SEQUENCE [LARGE SCALE GENOMIC DNA]</scope>
    <source>
        <strain evidence="1 2">DSM 27648</strain>
    </source>
</reference>
<dbReference type="AlphaFoldDB" id="A0A0K1PSE4"/>
<dbReference type="SUPFAM" id="SSF158682">
    <property type="entry name" value="TerB-like"/>
    <property type="match status" value="1"/>
</dbReference>
<dbReference type="Proteomes" id="UP000064967">
    <property type="component" value="Chromosome"/>
</dbReference>
<gene>
    <name evidence="1" type="ORF">AKJ09_02713</name>
</gene>
<evidence type="ECO:0000313" key="2">
    <source>
        <dbReference type="Proteomes" id="UP000064967"/>
    </source>
</evidence>
<protein>
    <recommendedName>
        <fullName evidence="3">Co-chaperone DjlA N-terminal domain-containing protein</fullName>
    </recommendedName>
</protein>
<keyword evidence="2" id="KW-1185">Reference proteome</keyword>
<dbReference type="InterPro" id="IPR029024">
    <property type="entry name" value="TerB-like"/>
</dbReference>
<dbReference type="KEGG" id="llu:AKJ09_02713"/>
<evidence type="ECO:0000313" key="1">
    <source>
        <dbReference type="EMBL" id="AKU96049.1"/>
    </source>
</evidence>
<dbReference type="EMBL" id="CP012333">
    <property type="protein sequence ID" value="AKU96049.1"/>
    <property type="molecule type" value="Genomic_DNA"/>
</dbReference>
<name>A0A0K1PSE4_9BACT</name>
<sequence>MDPKQTLLTKLARIFSDAKVDDGERAELRAFLASGELSNTELRAVFEQFVTTTWKATIADNHVSELEKQRLREIVRVLGLDASVLPKEWIPAMRDE</sequence>
<organism evidence="1 2">
    <name type="scientific">Labilithrix luteola</name>
    <dbReference type="NCBI Taxonomy" id="1391654"/>
    <lineage>
        <taxon>Bacteria</taxon>
        <taxon>Pseudomonadati</taxon>
        <taxon>Myxococcota</taxon>
        <taxon>Polyangia</taxon>
        <taxon>Polyangiales</taxon>
        <taxon>Labilitrichaceae</taxon>
        <taxon>Labilithrix</taxon>
    </lineage>
</organism>
<proteinExistence type="predicted"/>
<evidence type="ECO:0008006" key="3">
    <source>
        <dbReference type="Google" id="ProtNLM"/>
    </source>
</evidence>